<dbReference type="InterPro" id="IPR036412">
    <property type="entry name" value="HAD-like_sf"/>
</dbReference>
<dbReference type="NCBIfam" id="TIGR01509">
    <property type="entry name" value="HAD-SF-IA-v3"/>
    <property type="match status" value="1"/>
</dbReference>
<protein>
    <submittedName>
        <fullName evidence="1">Hydrolase</fullName>
    </submittedName>
</protein>
<dbReference type="PANTHER" id="PTHR18901">
    <property type="entry name" value="2-DEOXYGLUCOSE-6-PHOSPHATE PHOSPHATASE 2"/>
    <property type="match status" value="1"/>
</dbReference>
<gene>
    <name evidence="1" type="ORF">BN13_30019</name>
</gene>
<dbReference type="Proteomes" id="UP000035720">
    <property type="component" value="Unassembled WGS sequence"/>
</dbReference>
<dbReference type="SFLD" id="SFLDG01129">
    <property type="entry name" value="C1.5:_HAD__Beta-PGM__Phosphata"/>
    <property type="match status" value="1"/>
</dbReference>
<dbReference type="InterPro" id="IPR023214">
    <property type="entry name" value="HAD_sf"/>
</dbReference>
<comment type="caution">
    <text evidence="1">The sequence shown here is derived from an EMBL/GenBank/DDBJ whole genome shotgun (WGS) entry which is preliminary data.</text>
</comment>
<evidence type="ECO:0000313" key="2">
    <source>
        <dbReference type="Proteomes" id="UP000035720"/>
    </source>
</evidence>
<dbReference type="SFLD" id="SFLDS00003">
    <property type="entry name" value="Haloacid_Dehalogenase"/>
    <property type="match status" value="1"/>
</dbReference>
<dbReference type="AlphaFoldDB" id="A0A077MDQ7"/>
<dbReference type="STRING" id="1193518.BN13_30019"/>
<name>A0A077MDQ7_9MICO</name>
<dbReference type="OrthoDB" id="9797743at2"/>
<dbReference type="InterPro" id="IPR041492">
    <property type="entry name" value="HAD_2"/>
</dbReference>
<dbReference type="Gene3D" id="3.40.50.1000">
    <property type="entry name" value="HAD superfamily/HAD-like"/>
    <property type="match status" value="1"/>
</dbReference>
<dbReference type="SUPFAM" id="SSF56784">
    <property type="entry name" value="HAD-like"/>
    <property type="match status" value="1"/>
</dbReference>
<sequence>MAAKEADLPAAVMWDMDGTLVDTEPYWIDAEYDLVAAHGGQWNDDLAHSVVGNPLLVTAEFMIANSPITLTPHEIVDHLLAAVVERVREHVPWRPGALELLDDLQRHQVPCALVTMSWTSLANAVLDNLAPETFAVVICGNDVEHGKPHPEPYLAAAAALDVAPADCIAIEDSGTGVRSAVAAGMPTIAVPHTVAVPQITGAKQIDGLVGLDTRRLGELARSVAVSA</sequence>
<dbReference type="EMBL" id="CAJC01000139">
    <property type="protein sequence ID" value="CCI53067.1"/>
    <property type="molecule type" value="Genomic_DNA"/>
</dbReference>
<dbReference type="CDD" id="cd07505">
    <property type="entry name" value="HAD_BPGM-like"/>
    <property type="match status" value="1"/>
</dbReference>
<dbReference type="Gene3D" id="1.10.150.240">
    <property type="entry name" value="Putative phosphatase, domain 2"/>
    <property type="match status" value="1"/>
</dbReference>
<proteinExistence type="predicted"/>
<accession>A0A077MDQ7</accession>
<dbReference type="Pfam" id="PF13419">
    <property type="entry name" value="HAD_2"/>
    <property type="match status" value="1"/>
</dbReference>
<organism evidence="1 2">
    <name type="scientific">Nostocoides jenkinsii Ben 74</name>
    <dbReference type="NCBI Taxonomy" id="1193518"/>
    <lineage>
        <taxon>Bacteria</taxon>
        <taxon>Bacillati</taxon>
        <taxon>Actinomycetota</taxon>
        <taxon>Actinomycetes</taxon>
        <taxon>Micrococcales</taxon>
        <taxon>Intrasporangiaceae</taxon>
        <taxon>Nostocoides</taxon>
    </lineage>
</organism>
<dbReference type="GO" id="GO:0016787">
    <property type="term" value="F:hydrolase activity"/>
    <property type="evidence" value="ECO:0007669"/>
    <property type="project" value="UniProtKB-KW"/>
</dbReference>
<keyword evidence="2" id="KW-1185">Reference proteome</keyword>
<dbReference type="InterPro" id="IPR023198">
    <property type="entry name" value="PGP-like_dom2"/>
</dbReference>
<keyword evidence="1" id="KW-0378">Hydrolase</keyword>
<evidence type="ECO:0000313" key="1">
    <source>
        <dbReference type="EMBL" id="CCI53067.1"/>
    </source>
</evidence>
<dbReference type="RefSeq" id="WP_048543596.1">
    <property type="nucleotide sequence ID" value="NZ_HF571038.1"/>
</dbReference>
<dbReference type="PANTHER" id="PTHR18901:SF38">
    <property type="entry name" value="PSEUDOURIDINE-5'-PHOSPHATASE"/>
    <property type="match status" value="1"/>
</dbReference>
<dbReference type="InterPro" id="IPR006439">
    <property type="entry name" value="HAD-SF_hydro_IA"/>
</dbReference>
<reference evidence="1 2" key="1">
    <citation type="journal article" date="2013" name="ISME J.">
        <title>A metabolic model for members of the genus Tetrasphaera involved in enhanced biological phosphorus removal.</title>
        <authorList>
            <person name="Kristiansen R."/>
            <person name="Nguyen H.T.T."/>
            <person name="Saunders A.M."/>
            <person name="Nielsen J.L."/>
            <person name="Wimmer R."/>
            <person name="Le V.Q."/>
            <person name="McIlroy S.J."/>
            <person name="Petrovski S."/>
            <person name="Seviour R.J."/>
            <person name="Calteau A."/>
            <person name="Nielsen K.L."/>
            <person name="Nielsen P.H."/>
        </authorList>
    </citation>
    <scope>NUCLEOTIDE SEQUENCE [LARGE SCALE GENOMIC DNA]</scope>
    <source>
        <strain evidence="1 2">Ben 74</strain>
    </source>
</reference>